<evidence type="ECO:0000313" key="8">
    <source>
        <dbReference type="Proteomes" id="UP000028990"/>
    </source>
</evidence>
<dbReference type="GO" id="GO:0003729">
    <property type="term" value="F:mRNA binding"/>
    <property type="evidence" value="ECO:0007669"/>
    <property type="project" value="TreeGrafter"/>
</dbReference>
<reference evidence="7 8" key="1">
    <citation type="submission" date="2013-11" db="EMBL/GenBank/DDBJ databases">
        <title>The Damaraland mole rat (Fukomys damarensis) genome and evolution of African mole rats.</title>
        <authorList>
            <person name="Gladyshev V.N."/>
            <person name="Fang X."/>
        </authorList>
    </citation>
    <scope>NUCLEOTIDE SEQUENCE [LARGE SCALE GENOMIC DNA]</scope>
    <source>
        <tissue evidence="7">Liver</tissue>
    </source>
</reference>
<evidence type="ECO:0000256" key="1">
    <source>
        <dbReference type="ARBA" id="ARBA00004123"/>
    </source>
</evidence>
<organism evidence="7 8">
    <name type="scientific">Fukomys damarensis</name>
    <name type="common">Damaraland mole rat</name>
    <name type="synonym">Cryptomys damarensis</name>
    <dbReference type="NCBI Taxonomy" id="885580"/>
    <lineage>
        <taxon>Eukaryota</taxon>
        <taxon>Metazoa</taxon>
        <taxon>Chordata</taxon>
        <taxon>Craniata</taxon>
        <taxon>Vertebrata</taxon>
        <taxon>Euteleostomi</taxon>
        <taxon>Mammalia</taxon>
        <taxon>Eutheria</taxon>
        <taxon>Euarchontoglires</taxon>
        <taxon>Glires</taxon>
        <taxon>Rodentia</taxon>
        <taxon>Hystricomorpha</taxon>
        <taxon>Bathyergidae</taxon>
        <taxon>Fukomys</taxon>
    </lineage>
</organism>
<protein>
    <submittedName>
        <fullName evidence="7">RNA binding protein fox-1 like protein 1</fullName>
    </submittedName>
</protein>
<keyword evidence="4" id="KW-0694">RNA-binding</keyword>
<dbReference type="GO" id="GO:0007399">
    <property type="term" value="P:nervous system development"/>
    <property type="evidence" value="ECO:0007669"/>
    <property type="project" value="InterPro"/>
</dbReference>
<evidence type="ECO:0000256" key="2">
    <source>
        <dbReference type="ARBA" id="ARBA00004496"/>
    </source>
</evidence>
<accession>A0A091D3N6</accession>
<dbReference type="PANTHER" id="PTHR15597">
    <property type="entry name" value="ATAXIN 2-BINDING PROTEIN 1-RELATED"/>
    <property type="match status" value="1"/>
</dbReference>
<dbReference type="InterPro" id="IPR047131">
    <property type="entry name" value="RBFOX1-like"/>
</dbReference>
<keyword evidence="8" id="KW-1185">Reference proteome</keyword>
<dbReference type="Proteomes" id="UP000028990">
    <property type="component" value="Unassembled WGS sequence"/>
</dbReference>
<sequence>MHCYRGLPSKNVVKDGRTTRSGEVAPKSNKTSIPEERVLPRFQEFSHADASALSKMSDSDCRDSYGRVYAADPYHHTLAPAPTYGVGAMNAFAPLTDAKTRSHADDVGLVLSSLQASIYRGGYNRFAPY</sequence>
<comment type="subcellular location">
    <subcellularLocation>
        <location evidence="2">Cytoplasm</location>
    </subcellularLocation>
    <subcellularLocation>
        <location evidence="1">Nucleus</location>
    </subcellularLocation>
</comment>
<keyword evidence="3" id="KW-0963">Cytoplasm</keyword>
<proteinExistence type="predicted"/>
<evidence type="ECO:0000256" key="5">
    <source>
        <dbReference type="ARBA" id="ARBA00023242"/>
    </source>
</evidence>
<dbReference type="AlphaFoldDB" id="A0A091D3N6"/>
<gene>
    <name evidence="7" type="ORF">H920_13821</name>
</gene>
<name>A0A091D3N6_FUKDA</name>
<dbReference type="PANTHER" id="PTHR15597:SF45">
    <property type="entry name" value="RNA BINDING PROTEIN FOX-1 HOMOLOG 1"/>
    <property type="match status" value="1"/>
</dbReference>
<feature type="region of interest" description="Disordered" evidence="6">
    <location>
        <begin position="1"/>
        <end position="33"/>
    </location>
</feature>
<evidence type="ECO:0000256" key="3">
    <source>
        <dbReference type="ARBA" id="ARBA00022490"/>
    </source>
</evidence>
<dbReference type="EMBL" id="KN123497">
    <property type="protein sequence ID" value="KFO24825.1"/>
    <property type="molecule type" value="Genomic_DNA"/>
</dbReference>
<dbReference type="GO" id="GO:0005634">
    <property type="term" value="C:nucleus"/>
    <property type="evidence" value="ECO:0007669"/>
    <property type="project" value="UniProtKB-SubCell"/>
</dbReference>
<evidence type="ECO:0000313" key="7">
    <source>
        <dbReference type="EMBL" id="KFO24825.1"/>
    </source>
</evidence>
<evidence type="ECO:0000256" key="6">
    <source>
        <dbReference type="SAM" id="MobiDB-lite"/>
    </source>
</evidence>
<dbReference type="GO" id="GO:0000381">
    <property type="term" value="P:regulation of alternative mRNA splicing, via spliceosome"/>
    <property type="evidence" value="ECO:0007669"/>
    <property type="project" value="InterPro"/>
</dbReference>
<keyword evidence="5" id="KW-0539">Nucleus</keyword>
<dbReference type="GO" id="GO:0005737">
    <property type="term" value="C:cytoplasm"/>
    <property type="evidence" value="ECO:0007669"/>
    <property type="project" value="UniProtKB-SubCell"/>
</dbReference>
<evidence type="ECO:0000256" key="4">
    <source>
        <dbReference type="ARBA" id="ARBA00022884"/>
    </source>
</evidence>